<gene>
    <name evidence="1" type="ORF">B0H17DRAFT_1191151</name>
</gene>
<keyword evidence="2" id="KW-1185">Reference proteome</keyword>
<proteinExistence type="predicted"/>
<reference evidence="1" key="1">
    <citation type="submission" date="2023-03" db="EMBL/GenBank/DDBJ databases">
        <title>Massive genome expansion in bonnet fungi (Mycena s.s.) driven by repeated elements and novel gene families across ecological guilds.</title>
        <authorList>
            <consortium name="Lawrence Berkeley National Laboratory"/>
            <person name="Harder C.B."/>
            <person name="Miyauchi S."/>
            <person name="Viragh M."/>
            <person name="Kuo A."/>
            <person name="Thoen E."/>
            <person name="Andreopoulos B."/>
            <person name="Lu D."/>
            <person name="Skrede I."/>
            <person name="Drula E."/>
            <person name="Henrissat B."/>
            <person name="Morin E."/>
            <person name="Kohler A."/>
            <person name="Barry K."/>
            <person name="LaButti K."/>
            <person name="Morin E."/>
            <person name="Salamov A."/>
            <person name="Lipzen A."/>
            <person name="Mereny Z."/>
            <person name="Hegedus B."/>
            <person name="Baldrian P."/>
            <person name="Stursova M."/>
            <person name="Weitz H."/>
            <person name="Taylor A."/>
            <person name="Grigoriev I.V."/>
            <person name="Nagy L.G."/>
            <person name="Martin F."/>
            <person name="Kauserud H."/>
        </authorList>
    </citation>
    <scope>NUCLEOTIDE SEQUENCE</scope>
    <source>
        <strain evidence="1">CBHHK067</strain>
    </source>
</reference>
<evidence type="ECO:0000313" key="2">
    <source>
        <dbReference type="Proteomes" id="UP001221757"/>
    </source>
</evidence>
<dbReference type="AlphaFoldDB" id="A0AAD7H1G8"/>
<dbReference type="EMBL" id="JARKIE010000002">
    <property type="protein sequence ID" value="KAJ7710033.1"/>
    <property type="molecule type" value="Genomic_DNA"/>
</dbReference>
<comment type="caution">
    <text evidence="1">The sequence shown here is derived from an EMBL/GenBank/DDBJ whole genome shotgun (WGS) entry which is preliminary data.</text>
</comment>
<protein>
    <submittedName>
        <fullName evidence="1">Uncharacterized protein</fullName>
    </submittedName>
</protein>
<evidence type="ECO:0000313" key="1">
    <source>
        <dbReference type="EMBL" id="KAJ7710033.1"/>
    </source>
</evidence>
<accession>A0AAD7H1G8</accession>
<organism evidence="1 2">
    <name type="scientific">Mycena rosella</name>
    <name type="common">Pink bonnet</name>
    <name type="synonym">Agaricus rosellus</name>
    <dbReference type="NCBI Taxonomy" id="1033263"/>
    <lineage>
        <taxon>Eukaryota</taxon>
        <taxon>Fungi</taxon>
        <taxon>Dikarya</taxon>
        <taxon>Basidiomycota</taxon>
        <taxon>Agaricomycotina</taxon>
        <taxon>Agaricomycetes</taxon>
        <taxon>Agaricomycetidae</taxon>
        <taxon>Agaricales</taxon>
        <taxon>Marasmiineae</taxon>
        <taxon>Mycenaceae</taxon>
        <taxon>Mycena</taxon>
    </lineage>
</organism>
<name>A0AAD7H1G8_MYCRO</name>
<dbReference type="Proteomes" id="UP001221757">
    <property type="component" value="Unassembled WGS sequence"/>
</dbReference>
<sequence length="154" mass="16438">MTHSHSQPASFVAGVPQPLMGVFFTFVPYPTLAPTVIQTPVRTFPSGHRCSHPPRCWLPPALVALLRGKAGPFLANEVFSITSTQALAAIDEPVPAPEWYTITRGRFVGVVGQFALSAVAISGVAHSARKAYMLQSLALNAFNQALTWGGVQVV</sequence>